<dbReference type="EMBL" id="KN568981">
    <property type="protein sequence ID" value="KHJ84341.1"/>
    <property type="molecule type" value="Genomic_DNA"/>
</dbReference>
<gene>
    <name evidence="1" type="ORF">OESDEN_15948</name>
</gene>
<dbReference type="AlphaFoldDB" id="A0A0B1SKC0"/>
<keyword evidence="2" id="KW-1185">Reference proteome</keyword>
<feature type="non-terminal residue" evidence="1">
    <location>
        <position position="54"/>
    </location>
</feature>
<name>A0A0B1SKC0_OESDE</name>
<proteinExistence type="predicted"/>
<accession>A0A0B1SKC0</accession>
<evidence type="ECO:0000313" key="2">
    <source>
        <dbReference type="Proteomes" id="UP000053660"/>
    </source>
</evidence>
<evidence type="ECO:0000313" key="1">
    <source>
        <dbReference type="EMBL" id="KHJ84341.1"/>
    </source>
</evidence>
<protein>
    <submittedName>
        <fullName evidence="1">Uncharacterized protein</fullName>
    </submittedName>
</protein>
<organism evidence="1 2">
    <name type="scientific">Oesophagostomum dentatum</name>
    <name type="common">Nodular worm</name>
    <dbReference type="NCBI Taxonomy" id="61180"/>
    <lineage>
        <taxon>Eukaryota</taxon>
        <taxon>Metazoa</taxon>
        <taxon>Ecdysozoa</taxon>
        <taxon>Nematoda</taxon>
        <taxon>Chromadorea</taxon>
        <taxon>Rhabditida</taxon>
        <taxon>Rhabditina</taxon>
        <taxon>Rhabditomorpha</taxon>
        <taxon>Strongyloidea</taxon>
        <taxon>Strongylidae</taxon>
        <taxon>Oesophagostomum</taxon>
    </lineage>
</organism>
<sequence>MLAAVGFVIVAVPASLWLYSRYRSKKPTIYAKFDGELFGRIDKHVPALKKVVSP</sequence>
<reference evidence="1 2" key="1">
    <citation type="submission" date="2014-03" db="EMBL/GenBank/DDBJ databases">
        <title>Draft genome of the hookworm Oesophagostomum dentatum.</title>
        <authorList>
            <person name="Mitreva M."/>
        </authorList>
    </citation>
    <scope>NUCLEOTIDE SEQUENCE [LARGE SCALE GENOMIC DNA]</scope>
    <source>
        <strain evidence="1 2">OD-Hann</strain>
    </source>
</reference>
<dbReference type="OrthoDB" id="10330464at2759"/>
<dbReference type="Proteomes" id="UP000053660">
    <property type="component" value="Unassembled WGS sequence"/>
</dbReference>